<feature type="repeat" description="PPR" evidence="2">
    <location>
        <begin position="512"/>
        <end position="546"/>
    </location>
</feature>
<dbReference type="NCBIfam" id="TIGR00756">
    <property type="entry name" value="PPR"/>
    <property type="match status" value="6"/>
</dbReference>
<sequence>MWNGRMRSKFCALSLLSHTYFSCSSVKSTQHVVRRVLTSGFSSWPTRIHTVYPTTALNSNVGDLFSSGFCSRYYSSPGSNCDILNMPSEESSQHAANDDHVSDDDDDDREEQEEDNMNIEPLNINDKGVIRDVDAIMDIFRGFWNEDRIQVKNKLEHCCIKVSGELVVAVLSRIRNDWEAAFTFFVWAGKQPGYTHSIREYHSMISILGKMRKFDTAWALIDEMRGGTTGSSLVTPQTLLIMIRRYCAVHDVGKAINTFHAHKRFGFKVGLEEFQSLLSALCRYKNVKDAEYLLFCNKDVFPLNTKSFNIVLNGWCNIIGSLRDAERIWREMTQRGIGHDAVSYASIISCYSKLRNLYRVVRLFDNMKQMKIDPDRKVYNAVIHALAKGGLLKEAIDLIKTMEEKGIIPNVVTYNSVIKPLCKARKFDDARVVFEELLERGLCPTIQTYHAFLRFLRTEEEIFEVLEKMRRMGCNPTTETYIMLIRKFCRWRQLDIVSRIWHEMSENGIGPDRSSYIVLIHGLFLNGKLEDAYKYYLEMKEKELLPEPKIDEVLKAWLAGKPVIQGYMNGSSENPSDSSGEGKNSNSNSNSSSSSKLFPKKIDFHRQPEIRKVARDSGFSFWKQ</sequence>
<dbReference type="GO" id="GO:0005739">
    <property type="term" value="C:mitochondrion"/>
    <property type="evidence" value="ECO:0007669"/>
    <property type="project" value="TreeGrafter"/>
</dbReference>
<comment type="similarity">
    <text evidence="1">Belongs to the PPR family. P subfamily.</text>
</comment>
<feature type="repeat" description="PPR" evidence="2">
    <location>
        <begin position="304"/>
        <end position="339"/>
    </location>
</feature>
<dbReference type="GO" id="GO:0003729">
    <property type="term" value="F:mRNA binding"/>
    <property type="evidence" value="ECO:0007669"/>
    <property type="project" value="TreeGrafter"/>
</dbReference>
<feature type="repeat" description="PPR" evidence="2">
    <location>
        <begin position="340"/>
        <end position="374"/>
    </location>
</feature>
<feature type="repeat" description="PPR" evidence="2">
    <location>
        <begin position="375"/>
        <end position="409"/>
    </location>
</feature>
<comment type="caution">
    <text evidence="5">The sequence shown here is derived from an EMBL/GenBank/DDBJ whole genome shotgun (WGS) entry which is preliminary data.</text>
</comment>
<dbReference type="PANTHER" id="PTHR47934:SF28">
    <property type="entry name" value="OS04G0488500 PROTEIN"/>
    <property type="match status" value="1"/>
</dbReference>
<keyword evidence="4" id="KW-0732">Signal</keyword>
<feature type="region of interest" description="Disordered" evidence="3">
    <location>
        <begin position="568"/>
        <end position="603"/>
    </location>
</feature>
<evidence type="ECO:0000313" key="5">
    <source>
        <dbReference type="EMBL" id="KAG6582700.1"/>
    </source>
</evidence>
<feature type="compositionally biased region" description="Acidic residues" evidence="3">
    <location>
        <begin position="101"/>
        <end position="117"/>
    </location>
</feature>
<dbReference type="InterPro" id="IPR051114">
    <property type="entry name" value="Mito_RNA_Proc_CCM1"/>
</dbReference>
<organism evidence="5 6">
    <name type="scientific">Cucurbita argyrosperma subsp. sororia</name>
    <dbReference type="NCBI Taxonomy" id="37648"/>
    <lineage>
        <taxon>Eukaryota</taxon>
        <taxon>Viridiplantae</taxon>
        <taxon>Streptophyta</taxon>
        <taxon>Embryophyta</taxon>
        <taxon>Tracheophyta</taxon>
        <taxon>Spermatophyta</taxon>
        <taxon>Magnoliopsida</taxon>
        <taxon>eudicotyledons</taxon>
        <taxon>Gunneridae</taxon>
        <taxon>Pentapetalae</taxon>
        <taxon>rosids</taxon>
        <taxon>fabids</taxon>
        <taxon>Cucurbitales</taxon>
        <taxon>Cucurbitaceae</taxon>
        <taxon>Cucurbiteae</taxon>
        <taxon>Cucurbita</taxon>
    </lineage>
</organism>
<dbReference type="Pfam" id="PF13041">
    <property type="entry name" value="PPR_2"/>
    <property type="match status" value="1"/>
</dbReference>
<evidence type="ECO:0000313" key="6">
    <source>
        <dbReference type="Proteomes" id="UP000685013"/>
    </source>
</evidence>
<accession>A0AAV6MLL8</accession>
<dbReference type="EMBL" id="JAGKQH010000014">
    <property type="protein sequence ID" value="KAG6582700.1"/>
    <property type="molecule type" value="Genomic_DNA"/>
</dbReference>
<feature type="signal peptide" evidence="4">
    <location>
        <begin position="1"/>
        <end position="25"/>
    </location>
</feature>
<evidence type="ECO:0000256" key="4">
    <source>
        <dbReference type="SAM" id="SignalP"/>
    </source>
</evidence>
<keyword evidence="6" id="KW-1185">Reference proteome</keyword>
<dbReference type="AlphaFoldDB" id="A0AAV6MLL8"/>
<dbReference type="GO" id="GO:0006396">
    <property type="term" value="P:RNA processing"/>
    <property type="evidence" value="ECO:0007669"/>
    <property type="project" value="TreeGrafter"/>
</dbReference>
<protein>
    <submittedName>
        <fullName evidence="5">Pentatricopeptide repeat-containing protein, mitochondrial</fullName>
    </submittedName>
</protein>
<evidence type="ECO:0000256" key="2">
    <source>
        <dbReference type="PROSITE-ProRule" id="PRU00708"/>
    </source>
</evidence>
<proteinExistence type="inferred from homology"/>
<dbReference type="Pfam" id="PF13812">
    <property type="entry name" value="PPR_3"/>
    <property type="match status" value="2"/>
</dbReference>
<evidence type="ECO:0000256" key="1">
    <source>
        <dbReference type="ARBA" id="ARBA00007626"/>
    </source>
</evidence>
<dbReference type="Proteomes" id="UP000685013">
    <property type="component" value="Chromosome 14"/>
</dbReference>
<feature type="compositionally biased region" description="Low complexity" evidence="3">
    <location>
        <begin position="576"/>
        <end position="596"/>
    </location>
</feature>
<dbReference type="PROSITE" id="PS51375">
    <property type="entry name" value="PPR"/>
    <property type="match status" value="6"/>
</dbReference>
<feature type="repeat" description="PPR" evidence="2">
    <location>
        <begin position="410"/>
        <end position="444"/>
    </location>
</feature>
<feature type="region of interest" description="Disordered" evidence="3">
    <location>
        <begin position="85"/>
        <end position="121"/>
    </location>
</feature>
<name>A0AAV6MLL8_9ROSI</name>
<gene>
    <name evidence="5" type="ORF">SDJN03_22702</name>
</gene>
<dbReference type="Pfam" id="PF01535">
    <property type="entry name" value="PPR"/>
    <property type="match status" value="2"/>
</dbReference>
<feature type="chain" id="PRO_5043798232" evidence="4">
    <location>
        <begin position="26"/>
        <end position="624"/>
    </location>
</feature>
<dbReference type="InterPro" id="IPR002885">
    <property type="entry name" value="PPR_rpt"/>
</dbReference>
<feature type="non-terminal residue" evidence="5">
    <location>
        <position position="1"/>
    </location>
</feature>
<evidence type="ECO:0000256" key="3">
    <source>
        <dbReference type="SAM" id="MobiDB-lite"/>
    </source>
</evidence>
<reference evidence="5 6" key="1">
    <citation type="journal article" date="2021" name="Hortic Res">
        <title>The domestication of Cucurbita argyrosperma as revealed by the genome of its wild relative.</title>
        <authorList>
            <person name="Barrera-Redondo J."/>
            <person name="Sanchez-de la Vega G."/>
            <person name="Aguirre-Liguori J.A."/>
            <person name="Castellanos-Morales G."/>
            <person name="Gutierrez-Guerrero Y.T."/>
            <person name="Aguirre-Dugua X."/>
            <person name="Aguirre-Planter E."/>
            <person name="Tenaillon M.I."/>
            <person name="Lira-Saade R."/>
            <person name="Eguiarte L.E."/>
        </authorList>
    </citation>
    <scope>NUCLEOTIDE SEQUENCE [LARGE SCALE GENOMIC DNA]</scope>
    <source>
        <strain evidence="5">JBR-2021</strain>
    </source>
</reference>
<feature type="repeat" description="PPR" evidence="2">
    <location>
        <begin position="477"/>
        <end position="511"/>
    </location>
</feature>
<dbReference type="PANTHER" id="PTHR47934">
    <property type="entry name" value="PENTATRICOPEPTIDE REPEAT-CONTAINING PROTEIN PET309, MITOCHONDRIAL"/>
    <property type="match status" value="1"/>
</dbReference>
<dbReference type="GO" id="GO:0007005">
    <property type="term" value="P:mitochondrion organization"/>
    <property type="evidence" value="ECO:0007669"/>
    <property type="project" value="TreeGrafter"/>
</dbReference>